<sequence length="225" mass="26315">MNGKDCYISGPSEGCYPSWPLILKFNAYPFLFELSPDVESKSEEHIRNQNSVIKQINEEILCCPAETFGPSKRFEILKRKAKIDETLSTFEDIFSKPSFFILIANLFICFSTLFLYLSRNERKVTSLLYCEWAFYGLNSFGCLIIFLWVAGEIPINDRKFREIFFQKTQNRIFSTETPEELRMEKWSLDKPDFVLTGWDILSFRRSTVFAIFGTLITYTLLILSK</sequence>
<feature type="transmembrane region" description="Helical" evidence="1">
    <location>
        <begin position="203"/>
        <end position="223"/>
    </location>
</feature>
<feature type="transmembrane region" description="Helical" evidence="1">
    <location>
        <begin position="129"/>
        <end position="150"/>
    </location>
</feature>
<dbReference type="AlphaFoldDB" id="A0A8X6QVF0"/>
<feature type="transmembrane region" description="Helical" evidence="1">
    <location>
        <begin position="99"/>
        <end position="117"/>
    </location>
</feature>
<gene>
    <name evidence="2" type="primary">AVEN_264611_1</name>
    <name evidence="2" type="ORF">NPIL_113551</name>
</gene>
<keyword evidence="3" id="KW-1185">Reference proteome</keyword>
<comment type="caution">
    <text evidence="2">The sequence shown here is derived from an EMBL/GenBank/DDBJ whole genome shotgun (WGS) entry which is preliminary data.</text>
</comment>
<evidence type="ECO:0000313" key="2">
    <source>
        <dbReference type="EMBL" id="GFU33646.1"/>
    </source>
</evidence>
<keyword evidence="1" id="KW-1133">Transmembrane helix</keyword>
<evidence type="ECO:0000256" key="1">
    <source>
        <dbReference type="SAM" id="Phobius"/>
    </source>
</evidence>
<protein>
    <recommendedName>
        <fullName evidence="4">Gustatory receptor</fullName>
    </recommendedName>
</protein>
<keyword evidence="1" id="KW-0812">Transmembrane</keyword>
<evidence type="ECO:0000313" key="3">
    <source>
        <dbReference type="Proteomes" id="UP000887013"/>
    </source>
</evidence>
<evidence type="ECO:0008006" key="4">
    <source>
        <dbReference type="Google" id="ProtNLM"/>
    </source>
</evidence>
<dbReference type="EMBL" id="BMAW01034088">
    <property type="protein sequence ID" value="GFU33646.1"/>
    <property type="molecule type" value="Genomic_DNA"/>
</dbReference>
<dbReference type="Proteomes" id="UP000887013">
    <property type="component" value="Unassembled WGS sequence"/>
</dbReference>
<name>A0A8X6QVF0_NEPPI</name>
<dbReference type="OrthoDB" id="6417479at2759"/>
<keyword evidence="1" id="KW-0472">Membrane</keyword>
<accession>A0A8X6QVF0</accession>
<organism evidence="2 3">
    <name type="scientific">Nephila pilipes</name>
    <name type="common">Giant wood spider</name>
    <name type="synonym">Nephila maculata</name>
    <dbReference type="NCBI Taxonomy" id="299642"/>
    <lineage>
        <taxon>Eukaryota</taxon>
        <taxon>Metazoa</taxon>
        <taxon>Ecdysozoa</taxon>
        <taxon>Arthropoda</taxon>
        <taxon>Chelicerata</taxon>
        <taxon>Arachnida</taxon>
        <taxon>Araneae</taxon>
        <taxon>Araneomorphae</taxon>
        <taxon>Entelegynae</taxon>
        <taxon>Araneoidea</taxon>
        <taxon>Nephilidae</taxon>
        <taxon>Nephila</taxon>
    </lineage>
</organism>
<reference evidence="2" key="1">
    <citation type="submission" date="2020-08" db="EMBL/GenBank/DDBJ databases">
        <title>Multicomponent nature underlies the extraordinary mechanical properties of spider dragline silk.</title>
        <authorList>
            <person name="Kono N."/>
            <person name="Nakamura H."/>
            <person name="Mori M."/>
            <person name="Yoshida Y."/>
            <person name="Ohtoshi R."/>
            <person name="Malay A.D."/>
            <person name="Moran D.A.P."/>
            <person name="Tomita M."/>
            <person name="Numata K."/>
            <person name="Arakawa K."/>
        </authorList>
    </citation>
    <scope>NUCLEOTIDE SEQUENCE</scope>
</reference>
<proteinExistence type="predicted"/>